<dbReference type="WBParaSite" id="PDA_v2.g17106.t1">
    <property type="protein sequence ID" value="PDA_v2.g17106.t1"/>
    <property type="gene ID" value="PDA_v2.g17106"/>
</dbReference>
<keyword evidence="2" id="KW-1185">Reference proteome</keyword>
<reference evidence="3" key="1">
    <citation type="submission" date="2022-11" db="UniProtKB">
        <authorList>
            <consortium name="WormBaseParasite"/>
        </authorList>
    </citation>
    <scope>IDENTIFICATION</scope>
</reference>
<feature type="region of interest" description="Disordered" evidence="1">
    <location>
        <begin position="102"/>
        <end position="127"/>
    </location>
</feature>
<evidence type="ECO:0000256" key="1">
    <source>
        <dbReference type="SAM" id="MobiDB-lite"/>
    </source>
</evidence>
<sequence length="148" mass="17097">MSNILKLQNLQNLQNLKHFLMLDCPDTLNVEDLSAFMKKIEITKIFLAFDSNISEEYKEKLDSLINEIIESGVTNHYIRYDGQDEEKHRILISRFGVYGDLSTDDEDDLEDNDGFDGENEPVVEETESDAQSTCCIAILFNKIKNFFM</sequence>
<name>A0A914PFS4_9BILA</name>
<dbReference type="Proteomes" id="UP000887578">
    <property type="component" value="Unplaced"/>
</dbReference>
<dbReference type="AlphaFoldDB" id="A0A914PFS4"/>
<protein>
    <submittedName>
        <fullName evidence="3">Uncharacterized protein</fullName>
    </submittedName>
</protein>
<organism evidence="2 3">
    <name type="scientific">Panagrolaimus davidi</name>
    <dbReference type="NCBI Taxonomy" id="227884"/>
    <lineage>
        <taxon>Eukaryota</taxon>
        <taxon>Metazoa</taxon>
        <taxon>Ecdysozoa</taxon>
        <taxon>Nematoda</taxon>
        <taxon>Chromadorea</taxon>
        <taxon>Rhabditida</taxon>
        <taxon>Tylenchina</taxon>
        <taxon>Panagrolaimomorpha</taxon>
        <taxon>Panagrolaimoidea</taxon>
        <taxon>Panagrolaimidae</taxon>
        <taxon>Panagrolaimus</taxon>
    </lineage>
</organism>
<evidence type="ECO:0000313" key="2">
    <source>
        <dbReference type="Proteomes" id="UP000887578"/>
    </source>
</evidence>
<proteinExistence type="predicted"/>
<accession>A0A914PFS4</accession>
<evidence type="ECO:0000313" key="3">
    <source>
        <dbReference type="WBParaSite" id="PDA_v2.g17106.t1"/>
    </source>
</evidence>